<feature type="transmembrane region" description="Helical" evidence="14">
    <location>
        <begin position="251"/>
        <end position="269"/>
    </location>
</feature>
<comment type="cofactor">
    <cofactor evidence="2 12">
        <name>Cu(2+)</name>
        <dbReference type="ChEBI" id="CHEBI:29036"/>
    </cofactor>
</comment>
<feature type="transmembrane region" description="Helical" evidence="14">
    <location>
        <begin position="117"/>
        <end position="136"/>
    </location>
</feature>
<comment type="catalytic activity">
    <reaction evidence="11">
        <text>nitric oxide + Fe(III)-[cytochrome c] + H2O = Fe(II)-[cytochrome c] + nitrite + 2 H(+)</text>
        <dbReference type="Rhea" id="RHEA:15233"/>
        <dbReference type="Rhea" id="RHEA-COMP:10350"/>
        <dbReference type="Rhea" id="RHEA-COMP:14399"/>
        <dbReference type="ChEBI" id="CHEBI:15377"/>
        <dbReference type="ChEBI" id="CHEBI:15378"/>
        <dbReference type="ChEBI" id="CHEBI:16301"/>
        <dbReference type="ChEBI" id="CHEBI:16480"/>
        <dbReference type="ChEBI" id="CHEBI:29033"/>
        <dbReference type="ChEBI" id="CHEBI:29034"/>
        <dbReference type="EC" id="1.7.2.1"/>
    </reaction>
</comment>
<evidence type="ECO:0000256" key="5">
    <source>
        <dbReference type="ARBA" id="ARBA00011882"/>
    </source>
</evidence>
<evidence type="ECO:0000259" key="16">
    <source>
        <dbReference type="Pfam" id="PF13473"/>
    </source>
</evidence>
<feature type="transmembrane region" description="Helical" evidence="14">
    <location>
        <begin position="383"/>
        <end position="404"/>
    </location>
</feature>
<feature type="binding site" description="type 1 copper site" evidence="12">
    <location>
        <position position="744"/>
    </location>
    <ligand>
        <name>Cu cation</name>
        <dbReference type="ChEBI" id="CHEBI:23378"/>
        <label>1</label>
    </ligand>
</feature>
<comment type="caution">
    <text evidence="17">The sequence shown here is derived from an EMBL/GenBank/DDBJ whole genome shotgun (WGS) entry which is preliminary data.</text>
</comment>
<dbReference type="PANTHER" id="PTHR11709">
    <property type="entry name" value="MULTI-COPPER OXIDASE"/>
    <property type="match status" value="1"/>
</dbReference>
<feature type="domain" description="EfeO-type cupredoxin-like" evidence="16">
    <location>
        <begin position="486"/>
        <end position="549"/>
    </location>
</feature>
<keyword evidence="14" id="KW-0812">Transmembrane</keyword>
<dbReference type="RefSeq" id="WP_141365806.1">
    <property type="nucleotide sequence ID" value="NZ_BAAAJL010000010.1"/>
</dbReference>
<feature type="binding site" description="type 1 copper site" evidence="12">
    <location>
        <position position="745"/>
    </location>
    <ligand>
        <name>Cu cation</name>
        <dbReference type="ChEBI" id="CHEBI:23378"/>
        <label>1</label>
    </ligand>
</feature>
<dbReference type="InterPro" id="IPR028096">
    <property type="entry name" value="EfeO_Cupredoxin"/>
</dbReference>
<dbReference type="InterPro" id="IPR001287">
    <property type="entry name" value="NO2-reductase_Cu"/>
</dbReference>
<feature type="transmembrane region" description="Helical" evidence="14">
    <location>
        <begin position="359"/>
        <end position="377"/>
    </location>
</feature>
<evidence type="ECO:0000313" key="17">
    <source>
        <dbReference type="EMBL" id="GED07084.1"/>
    </source>
</evidence>
<accession>A0A4Y4DT62</accession>
<dbReference type="Proteomes" id="UP000316612">
    <property type="component" value="Unassembled WGS sequence"/>
</dbReference>
<organism evidence="17 18">
    <name type="scientific">Glutamicibacter uratoxydans</name>
    <name type="common">Arthrobacter uratoxydans</name>
    <dbReference type="NCBI Taxonomy" id="43667"/>
    <lineage>
        <taxon>Bacteria</taxon>
        <taxon>Bacillati</taxon>
        <taxon>Actinomycetota</taxon>
        <taxon>Actinomycetes</taxon>
        <taxon>Micrococcales</taxon>
        <taxon>Micrococcaceae</taxon>
        <taxon>Glutamicibacter</taxon>
    </lineage>
</organism>
<dbReference type="SUPFAM" id="SSF49503">
    <property type="entry name" value="Cupredoxins"/>
    <property type="match status" value="3"/>
</dbReference>
<feature type="transmembrane region" description="Helical" evidence="14">
    <location>
        <begin position="318"/>
        <end position="338"/>
    </location>
</feature>
<dbReference type="Gene3D" id="2.60.40.420">
    <property type="entry name" value="Cupredoxins - blue copper proteins"/>
    <property type="match status" value="3"/>
</dbReference>
<dbReference type="Pfam" id="PF07732">
    <property type="entry name" value="Cu-oxidase_3"/>
    <property type="match status" value="1"/>
</dbReference>
<evidence type="ECO:0000256" key="3">
    <source>
        <dbReference type="ARBA" id="ARBA00010609"/>
    </source>
</evidence>
<keyword evidence="14" id="KW-1133">Transmembrane helix</keyword>
<comment type="cofactor">
    <cofactor evidence="1 12">
        <name>Cu(+)</name>
        <dbReference type="ChEBI" id="CHEBI:49552"/>
    </cofactor>
</comment>
<dbReference type="InterPro" id="IPR045087">
    <property type="entry name" value="Cu-oxidase_fam"/>
</dbReference>
<reference evidence="17 18" key="1">
    <citation type="submission" date="2019-06" db="EMBL/GenBank/DDBJ databases">
        <title>Whole genome shotgun sequence of Glutamicibacter uratoxydans NBRC 15515.</title>
        <authorList>
            <person name="Hosoyama A."/>
            <person name="Uohara A."/>
            <person name="Ohji S."/>
            <person name="Ichikawa N."/>
        </authorList>
    </citation>
    <scope>NUCLEOTIDE SEQUENCE [LARGE SCALE GENOMIC DNA]</scope>
    <source>
        <strain evidence="17 18">NBRC 15515</strain>
    </source>
</reference>
<feature type="transmembrane region" description="Helical" evidence="14">
    <location>
        <begin position="25"/>
        <end position="44"/>
    </location>
</feature>
<dbReference type="Pfam" id="PF13473">
    <property type="entry name" value="Cupredoxin_1"/>
    <property type="match status" value="1"/>
</dbReference>
<feature type="transmembrane region" description="Helical" evidence="14">
    <location>
        <begin position="50"/>
        <end position="80"/>
    </location>
</feature>
<dbReference type="OrthoDB" id="345021at2"/>
<feature type="transmembrane region" description="Helical" evidence="14">
    <location>
        <begin position="444"/>
        <end position="461"/>
    </location>
</feature>
<feature type="region of interest" description="Disordered" evidence="13">
    <location>
        <begin position="581"/>
        <end position="634"/>
    </location>
</feature>
<dbReference type="InterPro" id="IPR008972">
    <property type="entry name" value="Cupredoxin"/>
</dbReference>
<feature type="domain" description="Plastocyanin-like" evidence="15">
    <location>
        <begin position="660"/>
        <end position="767"/>
    </location>
</feature>
<evidence type="ECO:0000256" key="4">
    <source>
        <dbReference type="ARBA" id="ARBA00011233"/>
    </source>
</evidence>
<feature type="transmembrane region" description="Helical" evidence="14">
    <location>
        <begin position="148"/>
        <end position="168"/>
    </location>
</feature>
<evidence type="ECO:0000256" key="13">
    <source>
        <dbReference type="SAM" id="MobiDB-lite"/>
    </source>
</evidence>
<proteinExistence type="inferred from homology"/>
<dbReference type="GO" id="GO:0005507">
    <property type="term" value="F:copper ion binding"/>
    <property type="evidence" value="ECO:0007669"/>
    <property type="project" value="InterPro"/>
</dbReference>
<comment type="similarity">
    <text evidence="3">Belongs to the multicopper oxidase family.</text>
</comment>
<sequence>MNIQLGSSPVPNKVSNRGFWPLRDLPTAIWLILVVAVALIHRQLPAPRWLLIHLLMLGALSHAILVWSQYFATALLKLVVTEKSRREQSIRLGMMNGGAVVVVIGVLGTLWPITLLGATSIAAAALWHGIWLYRRMKGALPSPYSPSVRYYIAAACFLPVGAGLGTWLSTSLASPLHERIMLAHALVNLLGWVGLTVAGTLITLWPTMLRTKIAPNAALRLRRALPMLIAGVLVSASGAAAGLLPAAAAGVLVYLTGLGFMAAPFIYAAKAKPPRSFATLSVLGAVSWWIGTLVWTLYGMAASSDWVAMGSIFDTVAPYLVAGFGAQILLGALSYLIPVALGGGPRPVRAAATYFDRGASWRVSMANTALLVCALPVSSLVRVLASVLYLVAMAAFIPVLFGALKAHRTAKKQAGAVPAGLPAKDRTPVEPEGARPRGQRLGQAAAGFMAVVLAVALGVALDPAAAGMREPAAATQNQSSAAGGDTAPVKTVEMTAQNMRFTPSRIEVEAGTRLVIKLTNTDASQVHDLVLANGAESGRLAPGQSAEVDAGIITADLDGWCSIVGHRQMGMVMHIAVTGAADGSAGSGQDSPAPTQQPDAQAHGSMPGMDHSGNATPQDGKPDLMATPGENFKAHNPVLDKLPKNNGKPMVHKQKFTVSELEAEVAAGFTQKLWTFNGTAPGPTLHGRVGDKFEITLYNDGTLGHSIDFHAGSLAPDKPMRTIAPGEELTYTFTATKSGIWMYHCSTQPMSAHIANGMFGAVVIEPEDLPEVDASFLMVQSEYYLGAQGEPVDVEKVATQNPDLVVFNGYANQYGFDQLQVKANEKIRIWVLDAGPNRPSSFHVIGGQFDSVFFEGSYLLDARDKTSGGSQTLALAPAQGGFVELSLPEAGNYPFVTHYMSDAEKGAHGMIHVSD</sequence>
<evidence type="ECO:0000256" key="12">
    <source>
        <dbReference type="PIRSR" id="PIRSR601287-1"/>
    </source>
</evidence>
<feature type="binding site" description="type 1 copper site" evidence="12">
    <location>
        <position position="753"/>
    </location>
    <ligand>
        <name>Cu cation</name>
        <dbReference type="ChEBI" id="CHEBI:23378"/>
        <label>1</label>
    </ligand>
</feature>
<dbReference type="CDD" id="cd04208">
    <property type="entry name" value="CuRO_2_CuNIR"/>
    <property type="match status" value="1"/>
</dbReference>
<evidence type="ECO:0000256" key="8">
    <source>
        <dbReference type="ARBA" id="ARBA00022737"/>
    </source>
</evidence>
<dbReference type="InterPro" id="IPR011707">
    <property type="entry name" value="Cu-oxidase-like_N"/>
</dbReference>
<feature type="binding site" description="type 1 copper site" evidence="12">
    <location>
        <position position="898"/>
    </location>
    <ligand>
        <name>Cu cation</name>
        <dbReference type="ChEBI" id="CHEBI:23378"/>
        <label>1</label>
    </ligand>
</feature>
<keyword evidence="8" id="KW-0677">Repeat</keyword>
<evidence type="ECO:0000256" key="2">
    <source>
        <dbReference type="ARBA" id="ARBA00001973"/>
    </source>
</evidence>
<feature type="region of interest" description="Disordered" evidence="13">
    <location>
        <begin position="415"/>
        <end position="438"/>
    </location>
</feature>
<feature type="binding site" description="type 1 copper site" evidence="12">
    <location>
        <position position="710"/>
    </location>
    <ligand>
        <name>Cu cation</name>
        <dbReference type="ChEBI" id="CHEBI:23378"/>
        <label>1</label>
    </ligand>
</feature>
<gene>
    <name evidence="17" type="ORF">AUR04nite_26160</name>
</gene>
<keyword evidence="10 12" id="KW-0186">Copper</keyword>
<keyword evidence="9" id="KW-0560">Oxidoreductase</keyword>
<dbReference type="EMBL" id="BJNY01000015">
    <property type="protein sequence ID" value="GED07084.1"/>
    <property type="molecule type" value="Genomic_DNA"/>
</dbReference>
<dbReference type="CDD" id="cd11020">
    <property type="entry name" value="CuRO_1_CuNIR"/>
    <property type="match status" value="1"/>
</dbReference>
<feature type="compositionally biased region" description="Basic and acidic residues" evidence="13">
    <location>
        <begin position="423"/>
        <end position="435"/>
    </location>
</feature>
<keyword evidence="7 12" id="KW-0479">Metal-binding</keyword>
<dbReference type="GO" id="GO:0050421">
    <property type="term" value="F:nitrite reductase (NO-forming) activity"/>
    <property type="evidence" value="ECO:0007669"/>
    <property type="project" value="UniProtKB-EC"/>
</dbReference>
<evidence type="ECO:0000313" key="18">
    <source>
        <dbReference type="Proteomes" id="UP000316612"/>
    </source>
</evidence>
<feature type="transmembrane region" description="Helical" evidence="14">
    <location>
        <begin position="180"/>
        <end position="205"/>
    </location>
</feature>
<feature type="compositionally biased region" description="Low complexity" evidence="13">
    <location>
        <begin position="581"/>
        <end position="594"/>
    </location>
</feature>
<comment type="subunit">
    <text evidence="4">Homotrimer.</text>
</comment>
<evidence type="ECO:0000256" key="14">
    <source>
        <dbReference type="SAM" id="Phobius"/>
    </source>
</evidence>
<feature type="transmembrane region" description="Helical" evidence="14">
    <location>
        <begin position="276"/>
        <end position="298"/>
    </location>
</feature>
<dbReference type="PANTHER" id="PTHR11709:SF394">
    <property type="entry name" value="FI03373P-RELATED"/>
    <property type="match status" value="1"/>
</dbReference>
<protein>
    <recommendedName>
        <fullName evidence="6">Copper-containing nitrite reductase</fullName>
        <ecNumber evidence="5">1.7.2.1</ecNumber>
    </recommendedName>
</protein>
<evidence type="ECO:0000259" key="15">
    <source>
        <dbReference type="Pfam" id="PF07732"/>
    </source>
</evidence>
<evidence type="ECO:0000256" key="9">
    <source>
        <dbReference type="ARBA" id="ARBA00023002"/>
    </source>
</evidence>
<evidence type="ECO:0000256" key="1">
    <source>
        <dbReference type="ARBA" id="ARBA00001960"/>
    </source>
</evidence>
<evidence type="ECO:0000256" key="10">
    <source>
        <dbReference type="ARBA" id="ARBA00023008"/>
    </source>
</evidence>
<feature type="binding site" description="type 1 copper site" evidence="12">
    <location>
        <position position="705"/>
    </location>
    <ligand>
        <name>Cu cation</name>
        <dbReference type="ChEBI" id="CHEBI:23378"/>
        <label>1</label>
    </ligand>
</feature>
<feature type="binding site" description="type 1 copper site" evidence="12">
    <location>
        <position position="758"/>
    </location>
    <ligand>
        <name>Cu cation</name>
        <dbReference type="ChEBI" id="CHEBI:23378"/>
        <label>1</label>
    </ligand>
</feature>
<keyword evidence="14" id="KW-0472">Membrane</keyword>
<name>A0A4Y4DT62_GLUUR</name>
<evidence type="ECO:0000256" key="11">
    <source>
        <dbReference type="ARBA" id="ARBA00049340"/>
    </source>
</evidence>
<keyword evidence="18" id="KW-1185">Reference proteome</keyword>
<dbReference type="PRINTS" id="PR00695">
    <property type="entry name" value="CUNO2RDTASE"/>
</dbReference>
<evidence type="ECO:0000256" key="6">
    <source>
        <dbReference type="ARBA" id="ARBA00017290"/>
    </source>
</evidence>
<evidence type="ECO:0000256" key="7">
    <source>
        <dbReference type="ARBA" id="ARBA00022723"/>
    </source>
</evidence>
<dbReference type="AlphaFoldDB" id="A0A4Y4DT62"/>
<dbReference type="EC" id="1.7.2.1" evidence="5"/>
<feature type="transmembrane region" description="Helical" evidence="14">
    <location>
        <begin position="225"/>
        <end position="245"/>
    </location>
</feature>